<evidence type="ECO:0000256" key="1">
    <source>
        <dbReference type="SAM" id="SignalP"/>
    </source>
</evidence>
<dbReference type="PROSITE" id="PS50983">
    <property type="entry name" value="FE_B12_PBP"/>
    <property type="match status" value="1"/>
</dbReference>
<sequence>MKAFLLTLGLSLAPVAAFAQQTAYPLTIENGGNTLVFEAAPERAVSLNGHTTEVMLSLGLADHMVGTSYMNHPVIEPLAADYDTIPQLADGTSYPSLEVLLGADPDFTYGRLSAYRDTSVAPIETLAGFGINAYAVKGTLIDGATIEDVYEDIDNLGQIFDIQDRANALIAEMQADIEAVSSTIDNAAVEPVSVLVYDSGTDGIYTAGTALQTNLIELAGGRNVFDDLDSTWETVSWEEAVAREPEVIVINDYGQTSADEKIALLTENPALSSVPAIQNKRFVVLPLPSMFEGVRIPDGVKTLAQGFHPELFE</sequence>
<proteinExistence type="predicted"/>
<dbReference type="Gene3D" id="3.40.50.1980">
    <property type="entry name" value="Nitrogenase molybdenum iron protein domain"/>
    <property type="match status" value="2"/>
</dbReference>
<gene>
    <name evidence="3" type="ORF">GCM10007989_12700</name>
</gene>
<dbReference type="SUPFAM" id="SSF53807">
    <property type="entry name" value="Helical backbone' metal receptor"/>
    <property type="match status" value="1"/>
</dbReference>
<dbReference type="AlphaFoldDB" id="A0A918S138"/>
<accession>A0A918S138</accession>
<reference evidence="3" key="2">
    <citation type="submission" date="2020-09" db="EMBL/GenBank/DDBJ databases">
        <authorList>
            <person name="Sun Q."/>
            <person name="Kim S."/>
        </authorList>
    </citation>
    <scope>NUCLEOTIDE SEQUENCE</scope>
    <source>
        <strain evidence="3">KCTC 32437</strain>
    </source>
</reference>
<evidence type="ECO:0000313" key="3">
    <source>
        <dbReference type="EMBL" id="GHA18825.1"/>
    </source>
</evidence>
<dbReference type="InterPro" id="IPR050902">
    <property type="entry name" value="ABC_Transporter_SBP"/>
</dbReference>
<feature type="signal peptide" evidence="1">
    <location>
        <begin position="1"/>
        <end position="19"/>
    </location>
</feature>
<keyword evidence="4" id="KW-1185">Reference proteome</keyword>
<comment type="caution">
    <text evidence="3">The sequence shown here is derived from an EMBL/GenBank/DDBJ whole genome shotgun (WGS) entry which is preliminary data.</text>
</comment>
<dbReference type="CDD" id="cd01148">
    <property type="entry name" value="TroA_a"/>
    <property type="match status" value="1"/>
</dbReference>
<reference evidence="3" key="1">
    <citation type="journal article" date="2014" name="Int. J. Syst. Evol. Microbiol.">
        <title>Complete genome sequence of Corynebacterium casei LMG S-19264T (=DSM 44701T), isolated from a smear-ripened cheese.</title>
        <authorList>
            <consortium name="US DOE Joint Genome Institute (JGI-PGF)"/>
            <person name="Walter F."/>
            <person name="Albersmeier A."/>
            <person name="Kalinowski J."/>
            <person name="Ruckert C."/>
        </authorList>
    </citation>
    <scope>NUCLEOTIDE SEQUENCE</scope>
    <source>
        <strain evidence="3">KCTC 32437</strain>
    </source>
</reference>
<dbReference type="PANTHER" id="PTHR30535:SF7">
    <property type="entry name" value="IRON(III) DICITRATE-BINDING PROTEIN"/>
    <property type="match status" value="1"/>
</dbReference>
<name>A0A918S138_9HYPH</name>
<evidence type="ECO:0000313" key="4">
    <source>
        <dbReference type="Proteomes" id="UP000646579"/>
    </source>
</evidence>
<dbReference type="Pfam" id="PF01497">
    <property type="entry name" value="Peripla_BP_2"/>
    <property type="match status" value="1"/>
</dbReference>
<evidence type="ECO:0000259" key="2">
    <source>
        <dbReference type="PROSITE" id="PS50983"/>
    </source>
</evidence>
<dbReference type="RefSeq" id="WP_189424376.1">
    <property type="nucleotide sequence ID" value="NZ_BMZE01000001.1"/>
</dbReference>
<dbReference type="Proteomes" id="UP000646579">
    <property type="component" value="Unassembled WGS sequence"/>
</dbReference>
<feature type="domain" description="Fe/B12 periplasmic-binding" evidence="2">
    <location>
        <begin position="43"/>
        <end position="313"/>
    </location>
</feature>
<protein>
    <submittedName>
        <fullName evidence="3">Lipoprotein</fullName>
    </submittedName>
</protein>
<keyword evidence="1" id="KW-0732">Signal</keyword>
<feature type="chain" id="PRO_5037459485" evidence="1">
    <location>
        <begin position="20"/>
        <end position="313"/>
    </location>
</feature>
<dbReference type="PANTHER" id="PTHR30535">
    <property type="entry name" value="VITAMIN B12-BINDING PROTEIN"/>
    <property type="match status" value="1"/>
</dbReference>
<dbReference type="InterPro" id="IPR002491">
    <property type="entry name" value="ABC_transptr_periplasmic_BD"/>
</dbReference>
<dbReference type="EMBL" id="BMZE01000001">
    <property type="protein sequence ID" value="GHA18825.1"/>
    <property type="molecule type" value="Genomic_DNA"/>
</dbReference>
<keyword evidence="3" id="KW-0449">Lipoprotein</keyword>
<organism evidence="3 4">
    <name type="scientific">Devosia pacifica</name>
    <dbReference type="NCBI Taxonomy" id="1335967"/>
    <lineage>
        <taxon>Bacteria</taxon>
        <taxon>Pseudomonadati</taxon>
        <taxon>Pseudomonadota</taxon>
        <taxon>Alphaproteobacteria</taxon>
        <taxon>Hyphomicrobiales</taxon>
        <taxon>Devosiaceae</taxon>
        <taxon>Devosia</taxon>
    </lineage>
</organism>